<evidence type="ECO:0000256" key="3">
    <source>
        <dbReference type="PROSITE-ProRule" id="PRU01091"/>
    </source>
</evidence>
<gene>
    <name evidence="6" type="primary">creB</name>
    <name evidence="6" type="ORF">D9T17_19240</name>
</gene>
<keyword evidence="2" id="KW-0597">Phosphoprotein</keyword>
<evidence type="ECO:0000256" key="2">
    <source>
        <dbReference type="PROSITE-ProRule" id="PRU00169"/>
    </source>
</evidence>
<dbReference type="InterPro" id="IPR001867">
    <property type="entry name" value="OmpR/PhoB-type_DNA-bd"/>
</dbReference>
<accession>A0A3N2RCV5</accession>
<dbReference type="GO" id="GO:0005829">
    <property type="term" value="C:cytosol"/>
    <property type="evidence" value="ECO:0007669"/>
    <property type="project" value="TreeGrafter"/>
</dbReference>
<dbReference type="PROSITE" id="PS50110">
    <property type="entry name" value="RESPONSE_REGULATORY"/>
    <property type="match status" value="1"/>
</dbReference>
<feature type="domain" description="OmpR/PhoB-type" evidence="5">
    <location>
        <begin position="164"/>
        <end position="266"/>
    </location>
</feature>
<dbReference type="GO" id="GO:0032993">
    <property type="term" value="C:protein-DNA complex"/>
    <property type="evidence" value="ECO:0007669"/>
    <property type="project" value="TreeGrafter"/>
</dbReference>
<feature type="domain" description="Response regulatory" evidence="4">
    <location>
        <begin position="42"/>
        <end position="155"/>
    </location>
</feature>
<dbReference type="SMART" id="SM00448">
    <property type="entry name" value="REC"/>
    <property type="match status" value="1"/>
</dbReference>
<dbReference type="SUPFAM" id="SSF52172">
    <property type="entry name" value="CheY-like"/>
    <property type="match status" value="1"/>
</dbReference>
<comment type="caution">
    <text evidence="6">The sequence shown here is derived from an EMBL/GenBank/DDBJ whole genome shotgun (WGS) entry which is preliminary data.</text>
</comment>
<evidence type="ECO:0000259" key="5">
    <source>
        <dbReference type="PROSITE" id="PS51755"/>
    </source>
</evidence>
<dbReference type="GO" id="GO:0006355">
    <property type="term" value="P:regulation of DNA-templated transcription"/>
    <property type="evidence" value="ECO:0007669"/>
    <property type="project" value="InterPro"/>
</dbReference>
<dbReference type="Gene3D" id="1.10.10.10">
    <property type="entry name" value="Winged helix-like DNA-binding domain superfamily/Winged helix DNA-binding domain"/>
    <property type="match status" value="1"/>
</dbReference>
<evidence type="ECO:0000313" key="7">
    <source>
        <dbReference type="Proteomes" id="UP000275910"/>
    </source>
</evidence>
<keyword evidence="1 3" id="KW-0238">DNA-binding</keyword>
<proteinExistence type="predicted"/>
<dbReference type="GO" id="GO:0000156">
    <property type="term" value="F:phosphorelay response regulator activity"/>
    <property type="evidence" value="ECO:0007669"/>
    <property type="project" value="TreeGrafter"/>
</dbReference>
<dbReference type="AlphaFoldDB" id="A0A3N2RCV5"/>
<dbReference type="InterPro" id="IPR011006">
    <property type="entry name" value="CheY-like_superfamily"/>
</dbReference>
<dbReference type="PANTHER" id="PTHR48111">
    <property type="entry name" value="REGULATOR OF RPOS"/>
    <property type="match status" value="1"/>
</dbReference>
<dbReference type="Gene3D" id="3.40.50.2300">
    <property type="match status" value="1"/>
</dbReference>
<dbReference type="CDD" id="cd00383">
    <property type="entry name" value="trans_reg_C"/>
    <property type="match status" value="1"/>
</dbReference>
<protein>
    <submittedName>
        <fullName evidence="6">Two-component system response regulator CreB</fullName>
    </submittedName>
</protein>
<dbReference type="SUPFAM" id="SSF46894">
    <property type="entry name" value="C-terminal effector domain of the bipartite response regulators"/>
    <property type="match status" value="1"/>
</dbReference>
<evidence type="ECO:0000313" key="6">
    <source>
        <dbReference type="EMBL" id="ROU05261.1"/>
    </source>
</evidence>
<dbReference type="InterPro" id="IPR001789">
    <property type="entry name" value="Sig_transdc_resp-reg_receiver"/>
</dbReference>
<organism evidence="6 7">
    <name type="scientific">Lysobacter enzymogenes</name>
    <dbReference type="NCBI Taxonomy" id="69"/>
    <lineage>
        <taxon>Bacteria</taxon>
        <taxon>Pseudomonadati</taxon>
        <taxon>Pseudomonadota</taxon>
        <taxon>Gammaproteobacteria</taxon>
        <taxon>Lysobacterales</taxon>
        <taxon>Lysobacteraceae</taxon>
        <taxon>Lysobacter</taxon>
    </lineage>
</organism>
<dbReference type="InterPro" id="IPR039420">
    <property type="entry name" value="WalR-like"/>
</dbReference>
<dbReference type="EMBL" id="RCTY01000047">
    <property type="protein sequence ID" value="ROU05261.1"/>
    <property type="molecule type" value="Genomic_DNA"/>
</dbReference>
<dbReference type="SMART" id="SM00862">
    <property type="entry name" value="Trans_reg_C"/>
    <property type="match status" value="1"/>
</dbReference>
<dbReference type="Gene3D" id="6.10.250.690">
    <property type="match status" value="1"/>
</dbReference>
<dbReference type="Pfam" id="PF00072">
    <property type="entry name" value="Response_reg"/>
    <property type="match status" value="1"/>
</dbReference>
<dbReference type="Pfam" id="PF00486">
    <property type="entry name" value="Trans_reg_C"/>
    <property type="match status" value="1"/>
</dbReference>
<dbReference type="PANTHER" id="PTHR48111:SF6">
    <property type="entry name" value="TRANSCRIPTIONAL REGULATORY PROTEIN CREB"/>
    <property type="match status" value="1"/>
</dbReference>
<evidence type="ECO:0000256" key="1">
    <source>
        <dbReference type="ARBA" id="ARBA00023125"/>
    </source>
</evidence>
<dbReference type="InterPro" id="IPR036388">
    <property type="entry name" value="WH-like_DNA-bd_sf"/>
</dbReference>
<feature type="DNA-binding region" description="OmpR/PhoB-type" evidence="3">
    <location>
        <begin position="164"/>
        <end position="266"/>
    </location>
</feature>
<dbReference type="InterPro" id="IPR016032">
    <property type="entry name" value="Sig_transdc_resp-reg_C-effctor"/>
</dbReference>
<dbReference type="GO" id="GO:0000976">
    <property type="term" value="F:transcription cis-regulatory region binding"/>
    <property type="evidence" value="ECO:0007669"/>
    <property type="project" value="TreeGrafter"/>
</dbReference>
<evidence type="ECO:0000259" key="4">
    <source>
        <dbReference type="PROSITE" id="PS50110"/>
    </source>
</evidence>
<reference evidence="6 7" key="1">
    <citation type="submission" date="2018-10" db="EMBL/GenBank/DDBJ databases">
        <title>The genome of Lysobacter enzymogenes OH11.</title>
        <authorList>
            <person name="Liu F."/>
            <person name="Zhao Y."/>
            <person name="Qian G."/>
            <person name="Chen Y."/>
            <person name="Xu H."/>
        </authorList>
    </citation>
    <scope>NUCLEOTIDE SEQUENCE [LARGE SCALE GENOMIC DNA]</scope>
    <source>
        <strain evidence="6 7">OH11</strain>
    </source>
</reference>
<sequence length="267" mass="28675">MGHYAACAVRGRAGGGGASCPSVAAVARFARFPFISLLRSMRILLVEDESAIADTVLYALRAEGFEAVHCLTGGEALREVARAPFDLAVLDIGLPDIGGFALCRELRRGRDLPVIFLTAQNAEADRILGLEIGADDYVTKPFSPRELATRVRVVLRRAGAGNGAAAAAADPEPGFAHDPEGKRIRYRGQALDLTRYEYGLLAALLQRPGAVLSRAQLMDRVWGDALDSGDRTVDTHIKTLRAKLREIAAEADPIRTHRGLGYSLDNG</sequence>
<dbReference type="NCBIfam" id="NF008296">
    <property type="entry name" value="PRK11083.1"/>
    <property type="match status" value="1"/>
</dbReference>
<dbReference type="CDD" id="cd17574">
    <property type="entry name" value="REC_OmpR"/>
    <property type="match status" value="1"/>
</dbReference>
<name>A0A3N2RCV5_LYSEN</name>
<dbReference type="PROSITE" id="PS51755">
    <property type="entry name" value="OMPR_PHOB"/>
    <property type="match status" value="1"/>
</dbReference>
<feature type="modified residue" description="4-aspartylphosphate" evidence="2">
    <location>
        <position position="91"/>
    </location>
</feature>
<dbReference type="Proteomes" id="UP000275910">
    <property type="component" value="Unassembled WGS sequence"/>
</dbReference>